<evidence type="ECO:0000313" key="2">
    <source>
        <dbReference type="Proteomes" id="UP000183557"/>
    </source>
</evidence>
<evidence type="ECO:0000313" key="1">
    <source>
        <dbReference type="EMBL" id="SFK56810.1"/>
    </source>
</evidence>
<dbReference type="OrthoDB" id="191894at2"/>
<name>A0A1I4AKU2_HALDA</name>
<reference evidence="2" key="1">
    <citation type="submission" date="2016-10" db="EMBL/GenBank/DDBJ databases">
        <authorList>
            <person name="Varghese N."/>
            <person name="Submissions S."/>
        </authorList>
    </citation>
    <scope>NUCLEOTIDE SEQUENCE [LARGE SCALE GENOMIC DNA]</scope>
    <source>
        <strain evidence="2">CGMCC 1.3704</strain>
    </source>
</reference>
<dbReference type="Proteomes" id="UP000183557">
    <property type="component" value="Unassembled WGS sequence"/>
</dbReference>
<proteinExistence type="predicted"/>
<accession>A0A1I4AKU2</accession>
<protein>
    <submittedName>
        <fullName evidence="1">Polyhydroxyalkanoate synthesis regulator phasin</fullName>
    </submittedName>
</protein>
<gene>
    <name evidence="1" type="ORF">SAMN04487936_11836</name>
</gene>
<dbReference type="STRING" id="240302.BN982_01049"/>
<dbReference type="AlphaFoldDB" id="A0A1I4AKU2"/>
<organism evidence="1 2">
    <name type="scientific">Halobacillus dabanensis</name>
    <dbReference type="NCBI Taxonomy" id="240302"/>
    <lineage>
        <taxon>Bacteria</taxon>
        <taxon>Bacillati</taxon>
        <taxon>Bacillota</taxon>
        <taxon>Bacilli</taxon>
        <taxon>Bacillales</taxon>
        <taxon>Bacillaceae</taxon>
        <taxon>Halobacillus</taxon>
    </lineage>
</organism>
<dbReference type="RefSeq" id="WP_075038286.1">
    <property type="nucleotide sequence ID" value="NZ_FOSB01000018.1"/>
</dbReference>
<keyword evidence="2" id="KW-1185">Reference proteome</keyword>
<dbReference type="EMBL" id="FOSB01000018">
    <property type="protein sequence ID" value="SFK56810.1"/>
    <property type="molecule type" value="Genomic_DNA"/>
</dbReference>
<sequence>MSDLLKKGFHLGLGAAISGKERFEKMVNEMVKRGEISPSQAKAMVNNWMTNWIEKGESKDKEWNEQAKAKYQDQMKELGFVSKEEYEKLEARVQRLESFHNHH</sequence>